<evidence type="ECO:0000313" key="2">
    <source>
        <dbReference type="EMBL" id="CAF0950986.1"/>
    </source>
</evidence>
<dbReference type="Gene3D" id="3.40.50.300">
    <property type="entry name" value="P-loop containing nucleotide triphosphate hydrolases"/>
    <property type="match status" value="1"/>
</dbReference>
<keyword evidence="4" id="KW-1185">Reference proteome</keyword>
<sequence>MSHNVRESNILLCGSSRVGKSTLINAICQQNLIKSNQSLNSNTKTIEQYSFESSFNNSIHKTIFWDTPGIESWNEDDIHNYMDSLIEKIHPICMIYCASPGSFALVNHLVWIVNECHKKKIFCALVCTNMWSGRNRQIVIDEFCRILNNVHPQIKSTKEDGIIYYDNVALVTMVNSIEYIDEDFNVNKPQSGIDELIFGIGKCLQRDFMFAWLRTVSHNKSFWKNMSSKLNILFQFPYEKFNNFYQHAENFLDYLFSFDDDVADYQCTTYTNTKDTDESIFLDAEMIEKPEDSHESKLKFIVKSIELGVQLSEVLAQLGATGSNAVKSETTNEQEIIITAKFNDDERLKAVCNLCQIISYDQVNCTIVD</sequence>
<feature type="domain" description="G" evidence="1">
    <location>
        <begin position="10"/>
        <end position="80"/>
    </location>
</feature>
<dbReference type="InterPro" id="IPR006073">
    <property type="entry name" value="GTP-bd"/>
</dbReference>
<dbReference type="EMBL" id="CAJNOI010000052">
    <property type="protein sequence ID" value="CAF0950986.1"/>
    <property type="molecule type" value="Genomic_DNA"/>
</dbReference>
<evidence type="ECO:0000313" key="4">
    <source>
        <dbReference type="Proteomes" id="UP000663832"/>
    </source>
</evidence>
<evidence type="ECO:0000259" key="1">
    <source>
        <dbReference type="Pfam" id="PF01926"/>
    </source>
</evidence>
<accession>A0A816DBY5</accession>
<dbReference type="Proteomes" id="UP000663877">
    <property type="component" value="Unassembled WGS sequence"/>
</dbReference>
<dbReference type="AlphaFoldDB" id="A0A816DBY5"/>
<comment type="caution">
    <text evidence="3">The sequence shown here is derived from an EMBL/GenBank/DDBJ whole genome shotgun (WGS) entry which is preliminary data.</text>
</comment>
<organism evidence="3 4">
    <name type="scientific">Adineta steineri</name>
    <dbReference type="NCBI Taxonomy" id="433720"/>
    <lineage>
        <taxon>Eukaryota</taxon>
        <taxon>Metazoa</taxon>
        <taxon>Spiralia</taxon>
        <taxon>Gnathifera</taxon>
        <taxon>Rotifera</taxon>
        <taxon>Eurotatoria</taxon>
        <taxon>Bdelloidea</taxon>
        <taxon>Adinetida</taxon>
        <taxon>Adinetidae</taxon>
        <taxon>Adineta</taxon>
    </lineage>
</organism>
<gene>
    <name evidence="2" type="ORF">BJG266_LOCUS13210</name>
    <name evidence="3" type="ORF">QVE165_LOCUS58290</name>
</gene>
<dbReference type="CDD" id="cd00882">
    <property type="entry name" value="Ras_like_GTPase"/>
    <property type="match status" value="1"/>
</dbReference>
<dbReference type="InterPro" id="IPR027417">
    <property type="entry name" value="P-loop_NTPase"/>
</dbReference>
<name>A0A816DBY5_9BILA</name>
<dbReference type="GO" id="GO:0005525">
    <property type="term" value="F:GTP binding"/>
    <property type="evidence" value="ECO:0007669"/>
    <property type="project" value="InterPro"/>
</dbReference>
<dbReference type="SUPFAM" id="SSF52540">
    <property type="entry name" value="P-loop containing nucleoside triphosphate hydrolases"/>
    <property type="match status" value="1"/>
</dbReference>
<dbReference type="Proteomes" id="UP000663832">
    <property type="component" value="Unassembled WGS sequence"/>
</dbReference>
<reference evidence="3" key="1">
    <citation type="submission" date="2021-02" db="EMBL/GenBank/DDBJ databases">
        <authorList>
            <person name="Nowell W R."/>
        </authorList>
    </citation>
    <scope>NUCLEOTIDE SEQUENCE</scope>
</reference>
<evidence type="ECO:0000313" key="3">
    <source>
        <dbReference type="EMBL" id="CAF1635285.1"/>
    </source>
</evidence>
<dbReference type="Pfam" id="PF01926">
    <property type="entry name" value="MMR_HSR1"/>
    <property type="match status" value="1"/>
</dbReference>
<proteinExistence type="predicted"/>
<dbReference type="OrthoDB" id="10005812at2759"/>
<dbReference type="EMBL" id="CAJNOM010002626">
    <property type="protein sequence ID" value="CAF1635285.1"/>
    <property type="molecule type" value="Genomic_DNA"/>
</dbReference>
<protein>
    <recommendedName>
        <fullName evidence="1">G domain-containing protein</fullName>
    </recommendedName>
</protein>